<reference evidence="1 2" key="1">
    <citation type="journal article" date="2020" name="Cell">
        <title>Large-Scale Comparative Analyses of Tick Genomes Elucidate Their Genetic Diversity and Vector Capacities.</title>
        <authorList>
            <consortium name="Tick Genome and Microbiome Consortium (TIGMIC)"/>
            <person name="Jia N."/>
            <person name="Wang J."/>
            <person name="Shi W."/>
            <person name="Du L."/>
            <person name="Sun Y."/>
            <person name="Zhan W."/>
            <person name="Jiang J.F."/>
            <person name="Wang Q."/>
            <person name="Zhang B."/>
            <person name="Ji P."/>
            <person name="Bell-Sakyi L."/>
            <person name="Cui X.M."/>
            <person name="Yuan T.T."/>
            <person name="Jiang B.G."/>
            <person name="Yang W.F."/>
            <person name="Lam T.T."/>
            <person name="Chang Q.C."/>
            <person name="Ding S.J."/>
            <person name="Wang X.J."/>
            <person name="Zhu J.G."/>
            <person name="Ruan X.D."/>
            <person name="Zhao L."/>
            <person name="Wei J.T."/>
            <person name="Ye R.Z."/>
            <person name="Que T.C."/>
            <person name="Du C.H."/>
            <person name="Zhou Y.H."/>
            <person name="Cheng J.X."/>
            <person name="Dai P.F."/>
            <person name="Guo W.B."/>
            <person name="Han X.H."/>
            <person name="Huang E.J."/>
            <person name="Li L.F."/>
            <person name="Wei W."/>
            <person name="Gao Y.C."/>
            <person name="Liu J.Z."/>
            <person name="Shao H.Z."/>
            <person name="Wang X."/>
            <person name="Wang C.C."/>
            <person name="Yang T.C."/>
            <person name="Huo Q.B."/>
            <person name="Li W."/>
            <person name="Chen H.Y."/>
            <person name="Chen S.E."/>
            <person name="Zhou L.G."/>
            <person name="Ni X.B."/>
            <person name="Tian J.H."/>
            <person name="Sheng Y."/>
            <person name="Liu T."/>
            <person name="Pan Y.S."/>
            <person name="Xia L.Y."/>
            <person name="Li J."/>
            <person name="Zhao F."/>
            <person name="Cao W.C."/>
        </authorList>
    </citation>
    <scope>NUCLEOTIDE SEQUENCE [LARGE SCALE GENOMIC DNA]</scope>
    <source>
        <strain evidence="1">Iper-2018</strain>
    </source>
</reference>
<protein>
    <submittedName>
        <fullName evidence="1">Uncharacterized protein</fullName>
    </submittedName>
</protein>
<gene>
    <name evidence="1" type="ORF">HPB47_015847</name>
</gene>
<accession>A0AC60QSE2</accession>
<keyword evidence="2" id="KW-1185">Reference proteome</keyword>
<name>A0AC60QSE2_IXOPE</name>
<evidence type="ECO:0000313" key="1">
    <source>
        <dbReference type="EMBL" id="KAG0441806.1"/>
    </source>
</evidence>
<sequence>MHLDARSVNLPKLTDSSIACRSKFLPEVVDSDPTYILSPNYDGISQYPPNTFCAWKLQVPPGKAIHLAFEEFSLRDSFNCSLDYLAVYAGEDLPLLTGDELPPLVKWCGPWSPGEYVVSANSAANLVFASSGGADTSLGFVARYFVADAPVEDECKDDQLRCRNGQCVDATAKCDHQDDCGDGTDEENCGYPLLENVTCGEPTVKPFSLNDGDEGDTYIVGGRKAKPDSWPWQVSLRLFDDPVYGHKCGGAILNEQWLVSAAHCFRNWGEPSDWIVLAGKYFLIEEETTQQERYVDSIFVHPGYQMEVQPTLIENRKDHDIALLKLNAPLKLNAQVQPICFNKMPELPTNTTCYVTGWGATKDKETSAVLKQAAVLVLRQEDCASYYNGTFVINDLMYCAGYSEGQHDSCHGDSGGPLVVKKSGRWLLAGVVSGGLKCGEPQHPGIYTKVSPHYDWIHDVILTNHSM</sequence>
<proteinExistence type="predicted"/>
<organism evidence="1 2">
    <name type="scientific">Ixodes persulcatus</name>
    <name type="common">Taiga tick</name>
    <dbReference type="NCBI Taxonomy" id="34615"/>
    <lineage>
        <taxon>Eukaryota</taxon>
        <taxon>Metazoa</taxon>
        <taxon>Ecdysozoa</taxon>
        <taxon>Arthropoda</taxon>
        <taxon>Chelicerata</taxon>
        <taxon>Arachnida</taxon>
        <taxon>Acari</taxon>
        <taxon>Parasitiformes</taxon>
        <taxon>Ixodida</taxon>
        <taxon>Ixodoidea</taxon>
        <taxon>Ixodidae</taxon>
        <taxon>Ixodinae</taxon>
        <taxon>Ixodes</taxon>
    </lineage>
</organism>
<evidence type="ECO:0000313" key="2">
    <source>
        <dbReference type="Proteomes" id="UP000805193"/>
    </source>
</evidence>
<comment type="caution">
    <text evidence="1">The sequence shown here is derived from an EMBL/GenBank/DDBJ whole genome shotgun (WGS) entry which is preliminary data.</text>
</comment>
<dbReference type="EMBL" id="JABSTQ010004545">
    <property type="protein sequence ID" value="KAG0441806.1"/>
    <property type="molecule type" value="Genomic_DNA"/>
</dbReference>
<dbReference type="Proteomes" id="UP000805193">
    <property type="component" value="Unassembled WGS sequence"/>
</dbReference>